<dbReference type="AlphaFoldDB" id="A0A4Y9ETX4"/>
<feature type="domain" description="VOC" evidence="4">
    <location>
        <begin position="6"/>
        <end position="132"/>
    </location>
</feature>
<evidence type="ECO:0000256" key="1">
    <source>
        <dbReference type="ARBA" id="ARBA00011051"/>
    </source>
</evidence>
<gene>
    <name evidence="5" type="ORF">EUV02_01980</name>
</gene>
<proteinExistence type="inferred from homology"/>
<dbReference type="InterPro" id="IPR029068">
    <property type="entry name" value="Glyas_Bleomycin-R_OHBP_Dase"/>
</dbReference>
<dbReference type="SUPFAM" id="SSF54593">
    <property type="entry name" value="Glyoxalase/Bleomycin resistance protein/Dihydroxybiphenyl dioxygenase"/>
    <property type="match status" value="1"/>
</dbReference>
<protein>
    <recommendedName>
        <fullName evidence="2">Bleomycin resistance protein</fullName>
    </recommendedName>
</protein>
<dbReference type="Proteomes" id="UP000297737">
    <property type="component" value="Unassembled WGS sequence"/>
</dbReference>
<evidence type="ECO:0000259" key="4">
    <source>
        <dbReference type="PROSITE" id="PS51819"/>
    </source>
</evidence>
<evidence type="ECO:0000313" key="5">
    <source>
        <dbReference type="EMBL" id="TFU06613.1"/>
    </source>
</evidence>
<dbReference type="GO" id="GO:0046677">
    <property type="term" value="P:response to antibiotic"/>
    <property type="evidence" value="ECO:0007669"/>
    <property type="project" value="UniProtKB-KW"/>
</dbReference>
<dbReference type="InterPro" id="IPR037523">
    <property type="entry name" value="VOC_core"/>
</dbReference>
<dbReference type="Pfam" id="PF00903">
    <property type="entry name" value="Glyoxalase"/>
    <property type="match status" value="1"/>
</dbReference>
<reference evidence="5 6" key="1">
    <citation type="submission" date="2019-02" db="EMBL/GenBank/DDBJ databases">
        <title>Polymorphobacter sp. isolated from the lake at the Tibet of China.</title>
        <authorList>
            <person name="Li A."/>
        </authorList>
    </citation>
    <scope>NUCLEOTIDE SEQUENCE [LARGE SCALE GENOMIC DNA]</scope>
    <source>
        <strain evidence="5 6">DJ1R-1</strain>
    </source>
</reference>
<comment type="similarity">
    <text evidence="1">Belongs to the bleomycin resistance protein family.</text>
</comment>
<organism evidence="5 6">
    <name type="scientific">Glacieibacterium arshaanense</name>
    <dbReference type="NCBI Taxonomy" id="2511025"/>
    <lineage>
        <taxon>Bacteria</taxon>
        <taxon>Pseudomonadati</taxon>
        <taxon>Pseudomonadota</taxon>
        <taxon>Alphaproteobacteria</taxon>
        <taxon>Sphingomonadales</taxon>
        <taxon>Sphingosinicellaceae</taxon>
        <taxon>Glacieibacterium</taxon>
    </lineage>
</organism>
<dbReference type="PROSITE" id="PS51819">
    <property type="entry name" value="VOC"/>
    <property type="match status" value="1"/>
</dbReference>
<accession>A0A4Y9ETX4</accession>
<evidence type="ECO:0000256" key="2">
    <source>
        <dbReference type="ARBA" id="ARBA00021572"/>
    </source>
</evidence>
<keyword evidence="3" id="KW-0046">Antibiotic resistance</keyword>
<name>A0A4Y9ETX4_9SPHN</name>
<dbReference type="Gene3D" id="3.10.180.10">
    <property type="entry name" value="2,3-Dihydroxybiphenyl 1,2-Dioxygenase, domain 1"/>
    <property type="match status" value="1"/>
</dbReference>
<dbReference type="CDD" id="cd08349">
    <property type="entry name" value="BLMA_like"/>
    <property type="match status" value="1"/>
</dbReference>
<dbReference type="OrthoDB" id="9791602at2"/>
<dbReference type="EMBL" id="SIHO01000001">
    <property type="protein sequence ID" value="TFU06613.1"/>
    <property type="molecule type" value="Genomic_DNA"/>
</dbReference>
<keyword evidence="6" id="KW-1185">Reference proteome</keyword>
<comment type="caution">
    <text evidence="5">The sequence shown here is derived from an EMBL/GenBank/DDBJ whole genome shotgun (WGS) entry which is preliminary data.</text>
</comment>
<dbReference type="InterPro" id="IPR004360">
    <property type="entry name" value="Glyas_Fos-R_dOase_dom"/>
</dbReference>
<evidence type="ECO:0000313" key="6">
    <source>
        <dbReference type="Proteomes" id="UP000297737"/>
    </source>
</evidence>
<evidence type="ECO:0000256" key="3">
    <source>
        <dbReference type="ARBA" id="ARBA00023251"/>
    </source>
</evidence>
<sequence>MRNSQRWATLVPELTVSNLETSLAFYCNLIGCSVRFTRLNFAYLELGAAELMLDATSEDWATAERRYPSGRGINLQIEVADVTAIRDRLVAAQVALFRPLEDCAYVQATAIHRQRQFLVQDPDGYLLRFCQPLPSLA</sequence>
<dbReference type="InterPro" id="IPR000335">
    <property type="entry name" value="Bleomycin-R"/>
</dbReference>